<evidence type="ECO:0000313" key="6">
    <source>
        <dbReference type="EMBL" id="MBU3826641.1"/>
    </source>
</evidence>
<organism evidence="6 7">
    <name type="scientific">Candidatus Anaerobiospirillum merdipullorum</name>
    <dbReference type="NCBI Taxonomy" id="2838450"/>
    <lineage>
        <taxon>Bacteria</taxon>
        <taxon>Pseudomonadati</taxon>
        <taxon>Pseudomonadota</taxon>
        <taxon>Gammaproteobacteria</taxon>
        <taxon>Aeromonadales</taxon>
        <taxon>Succinivibrionaceae</taxon>
        <taxon>Anaerobiospirillum</taxon>
    </lineage>
</organism>
<dbReference type="InterPro" id="IPR027417">
    <property type="entry name" value="P-loop_NTPase"/>
</dbReference>
<keyword evidence="1" id="KW-0808">Transferase</keyword>
<evidence type="ECO:0000313" key="7">
    <source>
        <dbReference type="Proteomes" id="UP000824150"/>
    </source>
</evidence>
<name>A0A9E2NRY7_9GAMM</name>
<proteinExistence type="predicted"/>
<dbReference type="SUPFAM" id="SSF52540">
    <property type="entry name" value="P-loop containing nucleoside triphosphate hydrolases"/>
    <property type="match status" value="1"/>
</dbReference>
<dbReference type="InterPro" id="IPR005790">
    <property type="entry name" value="DNA_polIII_delta"/>
</dbReference>
<dbReference type="CDD" id="cd18138">
    <property type="entry name" value="HLD_clamp_pol_III_delta"/>
    <property type="match status" value="1"/>
</dbReference>
<dbReference type="GO" id="GO:0003887">
    <property type="term" value="F:DNA-directed DNA polymerase activity"/>
    <property type="evidence" value="ECO:0007669"/>
    <property type="project" value="UniProtKB-UniRule"/>
</dbReference>
<evidence type="ECO:0000256" key="2">
    <source>
        <dbReference type="ARBA" id="ARBA00022695"/>
    </source>
</evidence>
<dbReference type="Gene3D" id="1.10.8.60">
    <property type="match status" value="1"/>
</dbReference>
<evidence type="ECO:0000256" key="4">
    <source>
        <dbReference type="ARBA" id="ARBA00022932"/>
    </source>
</evidence>
<dbReference type="GO" id="GO:0006261">
    <property type="term" value="P:DNA-templated DNA replication"/>
    <property type="evidence" value="ECO:0007669"/>
    <property type="project" value="TreeGrafter"/>
</dbReference>
<dbReference type="Gene3D" id="3.40.50.300">
    <property type="entry name" value="P-loop containing nucleotide triphosphate hydrolases"/>
    <property type="match status" value="1"/>
</dbReference>
<evidence type="ECO:0000256" key="1">
    <source>
        <dbReference type="ARBA" id="ARBA00022679"/>
    </source>
</evidence>
<keyword evidence="3" id="KW-0235">DNA replication</keyword>
<protein>
    <recommendedName>
        <fullName evidence="5">DNA polymerase III subunit delta</fullName>
        <ecNumber evidence="5">2.7.7.7</ecNumber>
    </recommendedName>
</protein>
<evidence type="ECO:0000256" key="5">
    <source>
        <dbReference type="NCBIfam" id="TIGR01128"/>
    </source>
</evidence>
<reference evidence="6" key="1">
    <citation type="journal article" date="2021" name="PeerJ">
        <title>Extensive microbial diversity within the chicken gut microbiome revealed by metagenomics and culture.</title>
        <authorList>
            <person name="Gilroy R."/>
            <person name="Ravi A."/>
            <person name="Getino M."/>
            <person name="Pursley I."/>
            <person name="Horton D.L."/>
            <person name="Alikhan N.F."/>
            <person name="Baker D."/>
            <person name="Gharbi K."/>
            <person name="Hall N."/>
            <person name="Watson M."/>
            <person name="Adriaenssens E.M."/>
            <person name="Foster-Nyarko E."/>
            <person name="Jarju S."/>
            <person name="Secka A."/>
            <person name="Antonio M."/>
            <person name="Oren A."/>
            <person name="Chaudhuri R.R."/>
            <person name="La Ragione R."/>
            <person name="Hildebrand F."/>
            <person name="Pallen M.J."/>
        </authorList>
    </citation>
    <scope>NUCLEOTIDE SEQUENCE</scope>
    <source>
        <strain evidence="6">687</strain>
    </source>
</reference>
<comment type="caution">
    <text evidence="6">The sequence shown here is derived from an EMBL/GenBank/DDBJ whole genome shotgun (WGS) entry which is preliminary data.</text>
</comment>
<dbReference type="NCBIfam" id="TIGR01128">
    <property type="entry name" value="holA"/>
    <property type="match status" value="1"/>
</dbReference>
<keyword evidence="2" id="KW-0548">Nucleotidyltransferase</keyword>
<dbReference type="PANTHER" id="PTHR34388:SF1">
    <property type="entry name" value="DNA POLYMERASE III SUBUNIT DELTA"/>
    <property type="match status" value="1"/>
</dbReference>
<dbReference type="GO" id="GO:0009360">
    <property type="term" value="C:DNA polymerase III complex"/>
    <property type="evidence" value="ECO:0007669"/>
    <property type="project" value="UniProtKB-UniRule"/>
</dbReference>
<reference evidence="6" key="2">
    <citation type="submission" date="2021-04" db="EMBL/GenBank/DDBJ databases">
        <authorList>
            <person name="Gilroy R."/>
        </authorList>
    </citation>
    <scope>NUCLEOTIDE SEQUENCE</scope>
    <source>
        <strain evidence="6">687</strain>
    </source>
</reference>
<gene>
    <name evidence="6" type="ORF">IAA31_04025</name>
</gene>
<dbReference type="EMBL" id="JAHLFG010000040">
    <property type="protein sequence ID" value="MBU3826641.1"/>
    <property type="molecule type" value="Genomic_DNA"/>
</dbReference>
<accession>A0A9E2NRY7</accession>
<keyword evidence="4" id="KW-0239">DNA-directed DNA polymerase</keyword>
<dbReference type="PANTHER" id="PTHR34388">
    <property type="entry name" value="DNA POLYMERASE III SUBUNIT DELTA"/>
    <property type="match status" value="1"/>
</dbReference>
<sequence>MAESFPLIHLLSSDEPLLKKDLADELLAKARTLLPDAQYLIFTLDDFKSTGADAKLSALENELRDPGLFGGDRILKFYLRDYDQTAAQVLSTLARFFRPGIFAIIDLPRLNASFKKLAPKAPSDKPPKRNELKNSAIANLKYLGAQLNIIYPPSGADLVNFIAQRCRKAGFSIDRPTAALLASLNEGNLTAIDQALQLMALNAKQGAITQDDLDTYFVEDSRFSAFEFTEALISGQGSRALNILHAVMAASGGGAAANVPLIISRLDTCLNVIVKIKDEKLQDDRTLQALLLKNGIVTPALKSACLQAARLMPLATLNFLILNLKECALLHAHFKLDAAAALLQTMAVAVNVPGAMVYGQA</sequence>
<evidence type="ECO:0000256" key="3">
    <source>
        <dbReference type="ARBA" id="ARBA00022705"/>
    </source>
</evidence>
<dbReference type="Proteomes" id="UP000824150">
    <property type="component" value="Unassembled WGS sequence"/>
</dbReference>
<dbReference type="EC" id="2.7.7.7" evidence="5"/>
<dbReference type="AlphaFoldDB" id="A0A9E2NRY7"/>
<dbReference type="GO" id="GO:0003677">
    <property type="term" value="F:DNA binding"/>
    <property type="evidence" value="ECO:0007669"/>
    <property type="project" value="InterPro"/>
</dbReference>